<sequence length="71" mass="8143">MDDKYTFKLKNNLFTSELAHIDLCIKIINRVANNTITKYGCVYLGLKNKLKPKSRCKIAPTVLLNVVFKLL</sequence>
<organism evidence="1 2">
    <name type="scientific">Pseudoalteromonas aliena SW19</name>
    <dbReference type="NCBI Taxonomy" id="1314866"/>
    <lineage>
        <taxon>Bacteria</taxon>
        <taxon>Pseudomonadati</taxon>
        <taxon>Pseudomonadota</taxon>
        <taxon>Gammaproteobacteria</taxon>
        <taxon>Alteromonadales</taxon>
        <taxon>Pseudoalteromonadaceae</taxon>
        <taxon>Pseudoalteromonas</taxon>
    </lineage>
</organism>
<comment type="caution">
    <text evidence="1">The sequence shown here is derived from an EMBL/GenBank/DDBJ whole genome shotgun (WGS) entry which is preliminary data.</text>
</comment>
<reference evidence="1 2" key="1">
    <citation type="submission" date="2015-06" db="EMBL/GenBank/DDBJ databases">
        <title>Genome sequence of Pseudoalteromonas aliena.</title>
        <authorList>
            <person name="Xie B.-B."/>
            <person name="Rong J.-C."/>
            <person name="Qin Q.-L."/>
            <person name="Zhang Y.-Z."/>
        </authorList>
    </citation>
    <scope>NUCLEOTIDE SEQUENCE [LARGE SCALE GENOMIC DNA]</scope>
    <source>
        <strain evidence="1 2">SW19</strain>
    </source>
</reference>
<gene>
    <name evidence="1" type="ORF">PALI_b0171</name>
</gene>
<evidence type="ECO:0008006" key="3">
    <source>
        <dbReference type="Google" id="ProtNLM"/>
    </source>
</evidence>
<evidence type="ECO:0000313" key="1">
    <source>
        <dbReference type="EMBL" id="MBE0361232.1"/>
    </source>
</evidence>
<dbReference type="Proteomes" id="UP000648482">
    <property type="component" value="Unassembled WGS sequence"/>
</dbReference>
<proteinExistence type="predicted"/>
<dbReference type="EMBL" id="AQGU01000029">
    <property type="protein sequence ID" value="MBE0361232.1"/>
    <property type="molecule type" value="Genomic_DNA"/>
</dbReference>
<name>A0ABR9E3Q2_9GAMM</name>
<evidence type="ECO:0000313" key="2">
    <source>
        <dbReference type="Proteomes" id="UP000648482"/>
    </source>
</evidence>
<keyword evidence="2" id="KW-1185">Reference proteome</keyword>
<protein>
    <recommendedName>
        <fullName evidence="3">Transposase</fullName>
    </recommendedName>
</protein>
<accession>A0ABR9E3Q2</accession>